<comment type="subcellular location">
    <subcellularLocation>
        <location evidence="1">Cell membrane</location>
        <topology evidence="1">Multi-pass membrane protein</topology>
    </subcellularLocation>
</comment>
<dbReference type="PANTHER" id="PTHR42770:SF4">
    <property type="entry name" value="ARGININE_ORNITHINE ANTIPORTER-RELATED"/>
    <property type="match status" value="1"/>
</dbReference>
<keyword evidence="5 9" id="KW-0812">Transmembrane</keyword>
<keyword evidence="8 9" id="KW-0472">Membrane</keyword>
<dbReference type="NCBIfam" id="TIGR00905">
    <property type="entry name" value="2A0302"/>
    <property type="match status" value="1"/>
</dbReference>
<evidence type="ECO:0000256" key="5">
    <source>
        <dbReference type="ARBA" id="ARBA00022692"/>
    </source>
</evidence>
<dbReference type="InterPro" id="IPR004754">
    <property type="entry name" value="Amino_acid_antiprt"/>
</dbReference>
<feature type="transmembrane region" description="Helical" evidence="9">
    <location>
        <begin position="205"/>
        <end position="223"/>
    </location>
</feature>
<dbReference type="PANTHER" id="PTHR42770">
    <property type="entry name" value="AMINO ACID TRANSPORTER-RELATED"/>
    <property type="match status" value="1"/>
</dbReference>
<dbReference type="OrthoDB" id="3185104at2"/>
<dbReference type="AlphaFoldDB" id="A0A1M5ZXD7"/>
<feature type="transmembrane region" description="Helical" evidence="9">
    <location>
        <begin position="91"/>
        <end position="112"/>
    </location>
</feature>
<comment type="similarity">
    <text evidence="2">Belongs to the amino acid-polyamine-organocation (APC) superfamily. Basic amino acid/polyamine antiporter (APA) (TC 2.A.3.2) family.</text>
</comment>
<evidence type="ECO:0000313" key="10">
    <source>
        <dbReference type="EMBL" id="SHI28699.1"/>
    </source>
</evidence>
<feature type="transmembrane region" description="Helical" evidence="9">
    <location>
        <begin position="235"/>
        <end position="254"/>
    </location>
</feature>
<feature type="transmembrane region" description="Helical" evidence="9">
    <location>
        <begin position="334"/>
        <end position="354"/>
    </location>
</feature>
<feature type="transmembrane region" description="Helical" evidence="9">
    <location>
        <begin position="40"/>
        <end position="62"/>
    </location>
</feature>
<keyword evidence="7 9" id="KW-1133">Transmembrane helix</keyword>
<evidence type="ECO:0000256" key="3">
    <source>
        <dbReference type="ARBA" id="ARBA00022448"/>
    </source>
</evidence>
<dbReference type="InterPro" id="IPR002293">
    <property type="entry name" value="AA/rel_permease1"/>
</dbReference>
<evidence type="ECO:0000256" key="4">
    <source>
        <dbReference type="ARBA" id="ARBA00022475"/>
    </source>
</evidence>
<gene>
    <name evidence="10" type="primary">ydgI</name>
    <name evidence="10" type="ORF">VA7868_03355</name>
</gene>
<dbReference type="EMBL" id="FQXZ01000039">
    <property type="protein sequence ID" value="SHI28699.1"/>
    <property type="molecule type" value="Genomic_DNA"/>
</dbReference>
<evidence type="ECO:0000256" key="1">
    <source>
        <dbReference type="ARBA" id="ARBA00004651"/>
    </source>
</evidence>
<dbReference type="Gene3D" id="1.20.1740.10">
    <property type="entry name" value="Amino acid/polyamine transporter I"/>
    <property type="match status" value="1"/>
</dbReference>
<keyword evidence="6" id="KW-0029">Amino-acid transport</keyword>
<feature type="transmembrane region" description="Helical" evidence="9">
    <location>
        <begin position="274"/>
        <end position="300"/>
    </location>
</feature>
<dbReference type="GO" id="GO:0005886">
    <property type="term" value="C:plasma membrane"/>
    <property type="evidence" value="ECO:0007669"/>
    <property type="project" value="UniProtKB-SubCell"/>
</dbReference>
<dbReference type="PIRSF" id="PIRSF006060">
    <property type="entry name" value="AA_transporter"/>
    <property type="match status" value="1"/>
</dbReference>
<dbReference type="STRING" id="1216006.VA7868_03355"/>
<organism evidence="10 11">
    <name type="scientific">Vibrio aerogenes CECT 7868</name>
    <dbReference type="NCBI Taxonomy" id="1216006"/>
    <lineage>
        <taxon>Bacteria</taxon>
        <taxon>Pseudomonadati</taxon>
        <taxon>Pseudomonadota</taxon>
        <taxon>Gammaproteobacteria</taxon>
        <taxon>Vibrionales</taxon>
        <taxon>Vibrionaceae</taxon>
        <taxon>Vibrio</taxon>
    </lineage>
</organism>
<name>A0A1M5ZXD7_9VIBR</name>
<feature type="transmembrane region" description="Helical" evidence="9">
    <location>
        <begin position="155"/>
        <end position="180"/>
    </location>
</feature>
<evidence type="ECO:0000256" key="8">
    <source>
        <dbReference type="ARBA" id="ARBA00023136"/>
    </source>
</evidence>
<dbReference type="InterPro" id="IPR050367">
    <property type="entry name" value="APC_superfamily"/>
</dbReference>
<reference evidence="10 11" key="1">
    <citation type="submission" date="2016-11" db="EMBL/GenBank/DDBJ databases">
        <authorList>
            <person name="Jaros S."/>
            <person name="Januszkiewicz K."/>
            <person name="Wedrychowicz H."/>
        </authorList>
    </citation>
    <scope>NUCLEOTIDE SEQUENCE [LARGE SCALE GENOMIC DNA]</scope>
    <source>
        <strain evidence="10 11">CECT 7868</strain>
    </source>
</reference>
<dbReference type="RefSeq" id="WP_073604982.1">
    <property type="nucleotide sequence ID" value="NZ_FQXZ01000039.1"/>
</dbReference>
<dbReference type="Proteomes" id="UP000184608">
    <property type="component" value="Unassembled WGS sequence"/>
</dbReference>
<dbReference type="GO" id="GO:0006865">
    <property type="term" value="P:amino acid transport"/>
    <property type="evidence" value="ECO:0007669"/>
    <property type="project" value="UniProtKB-KW"/>
</dbReference>
<evidence type="ECO:0000256" key="9">
    <source>
        <dbReference type="SAM" id="Phobius"/>
    </source>
</evidence>
<proteinExistence type="inferred from homology"/>
<protein>
    <submittedName>
        <fullName evidence="10">Putative arginine/ornithine antiporter</fullName>
    </submittedName>
</protein>
<keyword evidence="11" id="KW-1185">Reference proteome</keyword>
<dbReference type="Pfam" id="PF13520">
    <property type="entry name" value="AA_permease_2"/>
    <property type="match status" value="1"/>
</dbReference>
<keyword evidence="4" id="KW-1003">Cell membrane</keyword>
<dbReference type="GO" id="GO:0022857">
    <property type="term" value="F:transmembrane transporter activity"/>
    <property type="evidence" value="ECO:0007669"/>
    <property type="project" value="InterPro"/>
</dbReference>
<evidence type="ECO:0000313" key="11">
    <source>
        <dbReference type="Proteomes" id="UP000184608"/>
    </source>
</evidence>
<accession>A0A1M5ZXD7</accession>
<feature type="transmembrane region" description="Helical" evidence="9">
    <location>
        <begin position="360"/>
        <end position="380"/>
    </location>
</feature>
<evidence type="ECO:0000256" key="7">
    <source>
        <dbReference type="ARBA" id="ARBA00022989"/>
    </source>
</evidence>
<feature type="transmembrane region" description="Helical" evidence="9">
    <location>
        <begin position="7"/>
        <end position="28"/>
    </location>
</feature>
<keyword evidence="3" id="KW-0813">Transport</keyword>
<evidence type="ECO:0000256" key="2">
    <source>
        <dbReference type="ARBA" id="ARBA00008220"/>
    </source>
</evidence>
<sequence>MNNNHKIGLTALTALVFSSMVGAGIFSLPQNMAEVAGVDAIILGWVITGTGILLLAGCFLHLSRLVPELDGGIYTYARAGFGDTPGFLSAWGYWLCATIGVVSYLVVAFAAIGSLTDTQNFVLFGDGNTLPAFAGESMILWIVHFLILRGVKQAALINLLATLAKSLPLIIFIGCAWWYFDPAKFTFDQTGQALNTPFIDQVKNTMLITLWVFTGVEGAIILSERAKNRHDIGKATCLGVIFALILYIAISLLSLGVMNRAEVASLPNPSMSGIMAFMTGVGGKILISIGLIISVLASYLSWIIYSAEVPCTAAEYGAFPKRFSKKNENGTSPAALMMTSLTVQICLFMVMFTGKGYNTLVLISTSMILVPYFLVAAFLVKLSFRIKTSLSVKSIGTGACLYGLWLIYAAGLDTLLLSAILYVPGLILFFYTQKSQHPETVKT</sequence>
<feature type="transmembrane region" description="Helical" evidence="9">
    <location>
        <begin position="132"/>
        <end position="148"/>
    </location>
</feature>
<evidence type="ECO:0000256" key="6">
    <source>
        <dbReference type="ARBA" id="ARBA00022970"/>
    </source>
</evidence>